<dbReference type="STRING" id="565033.GACE_2152"/>
<dbReference type="RefSeq" id="WP_048093294.1">
    <property type="nucleotide sequence ID" value="NZ_CP009552.1"/>
</dbReference>
<proteinExistence type="predicted"/>
<dbReference type="Proteomes" id="UP000030624">
    <property type="component" value="Chromosome"/>
</dbReference>
<dbReference type="PANTHER" id="PTHR34236">
    <property type="entry name" value="DIMETHYL SULFOXIDE REDUCTASE TRANSCRIPTIONAL ACTIVATOR"/>
    <property type="match status" value="1"/>
</dbReference>
<evidence type="ECO:0000259" key="1">
    <source>
        <dbReference type="Pfam" id="PF04967"/>
    </source>
</evidence>
<dbReference type="EMBL" id="CP009552">
    <property type="protein sequence ID" value="AIY91173.1"/>
    <property type="molecule type" value="Genomic_DNA"/>
</dbReference>
<protein>
    <submittedName>
        <fullName evidence="2">Bacterio-opsin activator domain-containing protein</fullName>
    </submittedName>
</protein>
<sequence length="244" mass="28564">MNLKKVILRLWHPDCWSIESTKDHPGICLVTKGVFKLEREVRANFHLSAESYDVLKSYMKDMENYRKYAKEIYVIGKSDLEADIHARFPAHTTFYDKVFSLEFMPMRVSISGGFEYWTILIDEERLSDTLNRLLEIEGIKVDVLSISNLKSFEDEEEEDIVGQISRKLSMKQKRVLVEAFRKGYFEWPRKTSVDELAKSFGIAKSTCLHHLRIAESKIVKRFVEELRDREPHLADRASAAKHLF</sequence>
<dbReference type="PANTHER" id="PTHR34236:SF1">
    <property type="entry name" value="DIMETHYL SULFOXIDE REDUCTASE TRANSCRIPTIONAL ACTIVATOR"/>
    <property type="match status" value="1"/>
</dbReference>
<dbReference type="InterPro" id="IPR007050">
    <property type="entry name" value="HTH_bacterioopsin"/>
</dbReference>
<accession>A0A0A7GH38</accession>
<dbReference type="GeneID" id="24798716"/>
<dbReference type="HOGENOM" id="CLU_099316_0_0_2"/>
<evidence type="ECO:0000313" key="3">
    <source>
        <dbReference type="Proteomes" id="UP000030624"/>
    </source>
</evidence>
<reference evidence="2 3" key="1">
    <citation type="journal article" date="2015" name="Appl. Environ. Microbiol.">
        <title>The Geoglobus acetivorans genome: Fe(III) reduction, acetate utilization, autotrophic growth, and degradation of aromatic compounds in a hyperthermophilic archaeon.</title>
        <authorList>
            <person name="Mardanov A.V."/>
            <person name="Slododkina G.B."/>
            <person name="Slobodkin A.I."/>
            <person name="Beletsky A.V."/>
            <person name="Gavrilov S.N."/>
            <person name="Kublanov I.V."/>
            <person name="Bonch-Osmolovskaya E.A."/>
            <person name="Skryabin K.G."/>
            <person name="Ravin N.V."/>
        </authorList>
    </citation>
    <scope>NUCLEOTIDE SEQUENCE [LARGE SCALE GENOMIC DNA]</scope>
    <source>
        <strain evidence="2 3">SBH6</strain>
    </source>
</reference>
<name>A0A0A7GH38_GEOAI</name>
<feature type="domain" description="HTH bat-type" evidence="1">
    <location>
        <begin position="168"/>
        <end position="220"/>
    </location>
</feature>
<evidence type="ECO:0000313" key="2">
    <source>
        <dbReference type="EMBL" id="AIY91173.1"/>
    </source>
</evidence>
<gene>
    <name evidence="2" type="ORF">GACE_2152</name>
</gene>
<dbReference type="eggNOG" id="arCOG02273">
    <property type="taxonomic scope" value="Archaea"/>
</dbReference>
<organism evidence="2 3">
    <name type="scientific">Geoglobus acetivorans</name>
    <dbReference type="NCBI Taxonomy" id="565033"/>
    <lineage>
        <taxon>Archaea</taxon>
        <taxon>Methanobacteriati</taxon>
        <taxon>Methanobacteriota</taxon>
        <taxon>Archaeoglobi</taxon>
        <taxon>Archaeoglobales</taxon>
        <taxon>Archaeoglobaceae</taxon>
        <taxon>Geoglobus</taxon>
    </lineage>
</organism>
<dbReference type="Pfam" id="PF04967">
    <property type="entry name" value="HTH_10"/>
    <property type="match status" value="1"/>
</dbReference>
<dbReference type="AlphaFoldDB" id="A0A0A7GH38"/>
<dbReference type="KEGG" id="gac:GACE_2152"/>